<dbReference type="Proteomes" id="UP001597101">
    <property type="component" value="Unassembled WGS sequence"/>
</dbReference>
<keyword evidence="2" id="KW-0378">Hydrolase</keyword>
<proteinExistence type="predicted"/>
<sequence>MNVLWIMADQLRWDYLSCAGHPHLHTPNIDALAAKGVRFTNAYVQSPICGPSRMSSYTGRYCHSHGATWNGFPLRVGEPTLGDHLREIGVRPVLVGKTHMVADAEGMKRLGIDPTSDLGVLLSECGFEPFERDDGMHPYGPYDPEPAYDDYLRSQGFEAENPWEDLANSALGDDGELLSGWLLKYANMPANIPEEHSETPYMTRRAMEFMESAGDQPWLCHLSFIKPHWPYIVPAPYHDMYGPEHIKPPVRSQAERDNAHPVFEAYINSRICRSFARDEVRERVVPCYMGLIKQIDDQMGVLFKWMEERGLMENTMVVFTSDHGDYLGDHWMGEKDLFHDQSAKIPLIVYDPRKEADATRGMARDELVEAIDLAPTFLHAQGGKPKPHVLEGRDLAPLLHDAGEIEWRGYAISEYDYSTRDARATLGVDQADARLVMLRDARWKYVHAEGFRPMLFDMASDPDELNDLGASNAADVLAVCERMEKALSAWARRHHSRITKSAEQVDHMLATREPPGVLIGYWDEEEFEADFGKPFSERP</sequence>
<evidence type="ECO:0000313" key="5">
    <source>
        <dbReference type="Proteomes" id="UP001597101"/>
    </source>
</evidence>
<evidence type="ECO:0000256" key="2">
    <source>
        <dbReference type="ARBA" id="ARBA00022801"/>
    </source>
</evidence>
<keyword evidence="1" id="KW-0479">Metal-binding</keyword>
<feature type="domain" description="Sulfatase N-terminal" evidence="3">
    <location>
        <begin position="2"/>
        <end position="380"/>
    </location>
</feature>
<reference evidence="5" key="1">
    <citation type="journal article" date="2019" name="Int. J. Syst. Evol. Microbiol.">
        <title>The Global Catalogue of Microorganisms (GCM) 10K type strain sequencing project: providing services to taxonomists for standard genome sequencing and annotation.</title>
        <authorList>
            <consortium name="The Broad Institute Genomics Platform"/>
            <consortium name="The Broad Institute Genome Sequencing Center for Infectious Disease"/>
            <person name="Wu L."/>
            <person name="Ma J."/>
        </authorList>
    </citation>
    <scope>NUCLEOTIDE SEQUENCE [LARGE SCALE GENOMIC DNA]</scope>
    <source>
        <strain evidence="5">CCUG 60023</strain>
    </source>
</reference>
<dbReference type="PANTHER" id="PTHR45953:SF1">
    <property type="entry name" value="IDURONATE 2-SULFATASE"/>
    <property type="match status" value="1"/>
</dbReference>
<name>A0ABW3FF54_9HYPH</name>
<dbReference type="CDD" id="cd16028">
    <property type="entry name" value="PMH"/>
    <property type="match status" value="1"/>
</dbReference>
<keyword evidence="5" id="KW-1185">Reference proteome</keyword>
<dbReference type="InterPro" id="IPR017850">
    <property type="entry name" value="Alkaline_phosphatase_core_sf"/>
</dbReference>
<dbReference type="SUPFAM" id="SSF53649">
    <property type="entry name" value="Alkaline phosphatase-like"/>
    <property type="match status" value="1"/>
</dbReference>
<evidence type="ECO:0000256" key="1">
    <source>
        <dbReference type="ARBA" id="ARBA00022723"/>
    </source>
</evidence>
<dbReference type="Gene3D" id="3.40.720.10">
    <property type="entry name" value="Alkaline Phosphatase, subunit A"/>
    <property type="match status" value="1"/>
</dbReference>
<gene>
    <name evidence="4" type="ORF">ACFQ14_03400</name>
</gene>
<dbReference type="EMBL" id="JBHTJV010000002">
    <property type="protein sequence ID" value="MFD0915446.1"/>
    <property type="molecule type" value="Genomic_DNA"/>
</dbReference>
<dbReference type="InterPro" id="IPR000917">
    <property type="entry name" value="Sulfatase_N"/>
</dbReference>
<comment type="caution">
    <text evidence="4">The sequence shown here is derived from an EMBL/GenBank/DDBJ whole genome shotgun (WGS) entry which is preliminary data.</text>
</comment>
<dbReference type="PANTHER" id="PTHR45953">
    <property type="entry name" value="IDURONATE 2-SULFATASE"/>
    <property type="match status" value="1"/>
</dbReference>
<dbReference type="RefSeq" id="WP_377211288.1">
    <property type="nucleotide sequence ID" value="NZ_JBHTJV010000002.1"/>
</dbReference>
<evidence type="ECO:0000259" key="3">
    <source>
        <dbReference type="Pfam" id="PF00884"/>
    </source>
</evidence>
<dbReference type="Pfam" id="PF00884">
    <property type="entry name" value="Sulfatase"/>
    <property type="match status" value="1"/>
</dbReference>
<accession>A0ABW3FF54</accession>
<evidence type="ECO:0000313" key="4">
    <source>
        <dbReference type="EMBL" id="MFD0915446.1"/>
    </source>
</evidence>
<organism evidence="4 5">
    <name type="scientific">Pseudahrensia aquimaris</name>
    <dbReference type="NCBI Taxonomy" id="744461"/>
    <lineage>
        <taxon>Bacteria</taxon>
        <taxon>Pseudomonadati</taxon>
        <taxon>Pseudomonadota</taxon>
        <taxon>Alphaproteobacteria</taxon>
        <taxon>Hyphomicrobiales</taxon>
        <taxon>Ahrensiaceae</taxon>
        <taxon>Pseudahrensia</taxon>
    </lineage>
</organism>
<protein>
    <submittedName>
        <fullName evidence="4">Alkaline phosphatase family protein</fullName>
    </submittedName>
</protein>